<dbReference type="PROSITE" id="PS00972">
    <property type="entry name" value="USP_1"/>
    <property type="match status" value="1"/>
</dbReference>
<evidence type="ECO:0000259" key="16">
    <source>
        <dbReference type="PROSITE" id="PS51036"/>
    </source>
</evidence>
<dbReference type="InterPro" id="IPR007110">
    <property type="entry name" value="Ig-like_dom"/>
</dbReference>
<keyword evidence="6 11" id="KW-0863">Zinc-finger</keyword>
<dbReference type="EMBL" id="LGRX02001062">
    <property type="protein sequence ID" value="KAK3286967.1"/>
    <property type="molecule type" value="Genomic_DNA"/>
</dbReference>
<evidence type="ECO:0000256" key="9">
    <source>
        <dbReference type="ARBA" id="ARBA00022807"/>
    </source>
</evidence>
<dbReference type="InterPro" id="IPR001394">
    <property type="entry name" value="Peptidase_C19_UCH"/>
</dbReference>
<evidence type="ECO:0000256" key="4">
    <source>
        <dbReference type="ARBA" id="ARBA00022670"/>
    </source>
</evidence>
<evidence type="ECO:0000256" key="7">
    <source>
        <dbReference type="ARBA" id="ARBA00022786"/>
    </source>
</evidence>
<keyword evidence="8" id="KW-0378">Hydrolase</keyword>
<organism evidence="17 18">
    <name type="scientific">Cymbomonas tetramitiformis</name>
    <dbReference type="NCBI Taxonomy" id="36881"/>
    <lineage>
        <taxon>Eukaryota</taxon>
        <taxon>Viridiplantae</taxon>
        <taxon>Chlorophyta</taxon>
        <taxon>Pyramimonadophyceae</taxon>
        <taxon>Pyramimonadales</taxon>
        <taxon>Pyramimonadaceae</taxon>
        <taxon>Cymbomonas</taxon>
    </lineage>
</organism>
<evidence type="ECO:0000259" key="14">
    <source>
        <dbReference type="PROSITE" id="PS50835"/>
    </source>
</evidence>
<evidence type="ECO:0000313" key="18">
    <source>
        <dbReference type="Proteomes" id="UP001190700"/>
    </source>
</evidence>
<dbReference type="InterPro" id="IPR002893">
    <property type="entry name" value="Znf_MYND"/>
</dbReference>
<dbReference type="InterPro" id="IPR038765">
    <property type="entry name" value="Papain-like_cys_pep_sf"/>
</dbReference>
<evidence type="ECO:0000256" key="11">
    <source>
        <dbReference type="PROSITE-ProRule" id="PRU00134"/>
    </source>
</evidence>
<dbReference type="PANTHER" id="PTHR24006">
    <property type="entry name" value="UBIQUITIN CARBOXYL-TERMINAL HYDROLASE"/>
    <property type="match status" value="1"/>
</dbReference>
<evidence type="ECO:0000256" key="8">
    <source>
        <dbReference type="ARBA" id="ARBA00022801"/>
    </source>
</evidence>
<dbReference type="InterPro" id="IPR028889">
    <property type="entry name" value="USP"/>
</dbReference>
<dbReference type="Gene3D" id="3.10.450.50">
    <property type="match status" value="1"/>
</dbReference>
<dbReference type="SUPFAM" id="SSF103642">
    <property type="entry name" value="Sec-C motif"/>
    <property type="match status" value="1"/>
</dbReference>
<keyword evidence="10" id="KW-0862">Zinc</keyword>
<sequence length="719" mass="75341">MLKRKIVDGYCPRCFQKATLRCAKCRRVSYCCKGHQVQDWDMGHKAICGLTLPIAVPSQRPDKQSGVPIISDPEWNEVVSSPLHRPPYRGLLNTGNSCFLNATLQCLLRDPTVCSYWLQDSPPGVGSPKRRRQTTASRRSVLRLSKALAGGLWRCGTSALHLGIRAVALTLLRLWLEGCGAVALVAALAAPLQCGDAGWGTGWGASSASPSSTAMLAPTLPAAALLLQMMQQPGAAAVSPYELTRWLPKIGDEFMWGAQEDAHEFLRATLRALTHEQVRHTSSGGAAPDEQTSFAGRAFGGWLQSQIQCLECAHASSTYESIQDLSLDIMNCTETVEEMLELFTAPERLDKANKYTCGGCEKKVRGLKQLSIHEAPPSLVLHLKRFRMGFYGKIGHHIRFSSELNLRPYMSALAGEGSAMYVLTGVLVHLDNFNTTHYGHYIAYVRSRLPGGVSRGDSQSSAPATSSAGAAHQWYRMDDSDATPVTEQEVLAAPAYLLFYSCDTAAAAAAPQGGGGSSSMQGGGPTPPMSRSGSREGGLGSLARSGSQEGLSSTSSANGSDAPVLCTGGCGYYGTAAAGGLCSKCYTDLHGERPPTAPQPAAEPTSSGDKAGFAQPSSQSELLSASLKELSTGARSARAPPKEAEGGTSGGSHSGGSSGTAARPPVARASSGGDAGRPPTGKGAGQPSDSKGSSKIGPNDRCPCGSGKKYKKCHGTSSG</sequence>
<dbReference type="InterPro" id="IPR002653">
    <property type="entry name" value="Znf_A20"/>
</dbReference>
<dbReference type="PROSITE" id="PS01360">
    <property type="entry name" value="ZF_MYND_1"/>
    <property type="match status" value="1"/>
</dbReference>
<keyword evidence="18" id="KW-1185">Reference proteome</keyword>
<feature type="compositionally biased region" description="Gly residues" evidence="12">
    <location>
        <begin position="512"/>
        <end position="524"/>
    </location>
</feature>
<dbReference type="AlphaFoldDB" id="A0AAE0LJ05"/>
<dbReference type="PROSITE" id="PS50835">
    <property type="entry name" value="IG_LIKE"/>
    <property type="match status" value="1"/>
</dbReference>
<evidence type="ECO:0000256" key="5">
    <source>
        <dbReference type="ARBA" id="ARBA00022723"/>
    </source>
</evidence>
<dbReference type="GO" id="GO:0006508">
    <property type="term" value="P:proteolysis"/>
    <property type="evidence" value="ECO:0007669"/>
    <property type="project" value="UniProtKB-KW"/>
</dbReference>
<dbReference type="GO" id="GO:0016579">
    <property type="term" value="P:protein deubiquitination"/>
    <property type="evidence" value="ECO:0007669"/>
    <property type="project" value="InterPro"/>
</dbReference>
<proteinExistence type="inferred from homology"/>
<evidence type="ECO:0000256" key="1">
    <source>
        <dbReference type="ARBA" id="ARBA00000707"/>
    </source>
</evidence>
<dbReference type="PROSITE" id="PS51036">
    <property type="entry name" value="ZF_A20"/>
    <property type="match status" value="1"/>
</dbReference>
<feature type="compositionally biased region" description="Low complexity" evidence="12">
    <location>
        <begin position="541"/>
        <end position="556"/>
    </location>
</feature>
<dbReference type="EC" id="3.4.19.12" evidence="3"/>
<keyword evidence="9" id="KW-0788">Thiol protease</keyword>
<evidence type="ECO:0000313" key="17">
    <source>
        <dbReference type="EMBL" id="KAK3286967.1"/>
    </source>
</evidence>
<comment type="catalytic activity">
    <reaction evidence="1">
        <text>Thiol-dependent hydrolysis of ester, thioester, amide, peptide and isopeptide bonds formed by the C-terminal Gly of ubiquitin (a 76-residue protein attached to proteins as an intracellular targeting signal).</text>
        <dbReference type="EC" id="3.4.19.12"/>
    </reaction>
</comment>
<dbReference type="InterPro" id="IPR004027">
    <property type="entry name" value="SEC_C_motif"/>
</dbReference>
<dbReference type="Pfam" id="PF01753">
    <property type="entry name" value="zf-MYND"/>
    <property type="match status" value="1"/>
</dbReference>
<dbReference type="PROSITE" id="PS50235">
    <property type="entry name" value="USP_3"/>
    <property type="match status" value="1"/>
</dbReference>
<name>A0AAE0LJ05_9CHLO</name>
<evidence type="ECO:0000256" key="2">
    <source>
        <dbReference type="ARBA" id="ARBA00009085"/>
    </source>
</evidence>
<feature type="region of interest" description="Disordered" evidence="12">
    <location>
        <begin position="511"/>
        <end position="559"/>
    </location>
</feature>
<dbReference type="Pfam" id="PF01754">
    <property type="entry name" value="zf-A20"/>
    <property type="match status" value="1"/>
</dbReference>
<dbReference type="InterPro" id="IPR050164">
    <property type="entry name" value="Peptidase_C19"/>
</dbReference>
<evidence type="ECO:0000259" key="15">
    <source>
        <dbReference type="PROSITE" id="PS50865"/>
    </source>
</evidence>
<gene>
    <name evidence="17" type="ORF">CYMTET_5503</name>
</gene>
<dbReference type="InterPro" id="IPR018200">
    <property type="entry name" value="USP_CS"/>
</dbReference>
<dbReference type="SUPFAM" id="SSF57716">
    <property type="entry name" value="Glucocorticoid receptor-like (DNA-binding domain)"/>
    <property type="match status" value="1"/>
</dbReference>
<dbReference type="GO" id="GO:0005634">
    <property type="term" value="C:nucleus"/>
    <property type="evidence" value="ECO:0007669"/>
    <property type="project" value="TreeGrafter"/>
</dbReference>
<feature type="compositionally biased region" description="Basic residues" evidence="12">
    <location>
        <begin position="708"/>
        <end position="719"/>
    </location>
</feature>
<feature type="region of interest" description="Disordered" evidence="12">
    <location>
        <begin position="593"/>
        <end position="719"/>
    </location>
</feature>
<evidence type="ECO:0000256" key="3">
    <source>
        <dbReference type="ARBA" id="ARBA00012759"/>
    </source>
</evidence>
<feature type="domain" description="USP" evidence="13">
    <location>
        <begin position="89"/>
        <end position="503"/>
    </location>
</feature>
<dbReference type="GO" id="GO:0005829">
    <property type="term" value="C:cytosol"/>
    <property type="evidence" value="ECO:0007669"/>
    <property type="project" value="TreeGrafter"/>
</dbReference>
<accession>A0AAE0LJ05</accession>
<dbReference type="SUPFAM" id="SSF54001">
    <property type="entry name" value="Cysteine proteinases"/>
    <property type="match status" value="1"/>
</dbReference>
<comment type="caution">
    <text evidence="17">The sequence shown here is derived from an EMBL/GenBank/DDBJ whole genome shotgun (WGS) entry which is preliminary data.</text>
</comment>
<dbReference type="SUPFAM" id="SSF144232">
    <property type="entry name" value="HIT/MYND zinc finger-like"/>
    <property type="match status" value="1"/>
</dbReference>
<feature type="domain" description="Ig-like" evidence="14">
    <location>
        <begin position="73"/>
        <end position="155"/>
    </location>
</feature>
<feature type="compositionally biased region" description="Gly residues" evidence="12">
    <location>
        <begin position="647"/>
        <end position="658"/>
    </location>
</feature>
<keyword evidence="7" id="KW-0833">Ubl conjugation pathway</keyword>
<keyword evidence="4" id="KW-0645">Protease</keyword>
<dbReference type="GO" id="GO:0004843">
    <property type="term" value="F:cysteine-type deubiquitinase activity"/>
    <property type="evidence" value="ECO:0007669"/>
    <property type="project" value="UniProtKB-EC"/>
</dbReference>
<dbReference type="GO" id="GO:0003677">
    <property type="term" value="F:DNA binding"/>
    <property type="evidence" value="ECO:0007669"/>
    <property type="project" value="InterPro"/>
</dbReference>
<evidence type="ECO:0000256" key="12">
    <source>
        <dbReference type="SAM" id="MobiDB-lite"/>
    </source>
</evidence>
<evidence type="ECO:0000256" key="6">
    <source>
        <dbReference type="ARBA" id="ARBA00022771"/>
    </source>
</evidence>
<dbReference type="GO" id="GO:0008270">
    <property type="term" value="F:zinc ion binding"/>
    <property type="evidence" value="ECO:0007669"/>
    <property type="project" value="UniProtKB-KW"/>
</dbReference>
<dbReference type="Proteomes" id="UP001190700">
    <property type="component" value="Unassembled WGS sequence"/>
</dbReference>
<keyword evidence="5" id="KW-0479">Metal-binding</keyword>
<evidence type="ECO:0000259" key="13">
    <source>
        <dbReference type="PROSITE" id="PS50235"/>
    </source>
</evidence>
<comment type="similarity">
    <text evidence="2">Belongs to the peptidase C19 family.</text>
</comment>
<dbReference type="Pfam" id="PF00443">
    <property type="entry name" value="UCH"/>
    <property type="match status" value="1"/>
</dbReference>
<feature type="compositionally biased region" description="Low complexity" evidence="12">
    <location>
        <begin position="617"/>
        <end position="631"/>
    </location>
</feature>
<reference evidence="17 18" key="1">
    <citation type="journal article" date="2015" name="Genome Biol. Evol.">
        <title>Comparative Genomics of a Bacterivorous Green Alga Reveals Evolutionary Causalities and Consequences of Phago-Mixotrophic Mode of Nutrition.</title>
        <authorList>
            <person name="Burns J.A."/>
            <person name="Paasch A."/>
            <person name="Narechania A."/>
            <person name="Kim E."/>
        </authorList>
    </citation>
    <scope>NUCLEOTIDE SEQUENCE [LARGE SCALE GENOMIC DNA]</scope>
    <source>
        <strain evidence="17 18">PLY_AMNH</strain>
    </source>
</reference>
<protein>
    <recommendedName>
        <fullName evidence="3">ubiquitinyl hydrolase 1</fullName>
        <ecNumber evidence="3">3.4.19.12</ecNumber>
    </recommendedName>
</protein>
<dbReference type="SMART" id="SM00259">
    <property type="entry name" value="ZnF_A20"/>
    <property type="match status" value="1"/>
</dbReference>
<dbReference type="Gene3D" id="1.20.5.4770">
    <property type="match status" value="1"/>
</dbReference>
<dbReference type="PROSITE" id="PS50865">
    <property type="entry name" value="ZF_MYND_2"/>
    <property type="match status" value="1"/>
</dbReference>
<evidence type="ECO:0000256" key="10">
    <source>
        <dbReference type="ARBA" id="ARBA00022833"/>
    </source>
</evidence>
<dbReference type="Gene3D" id="3.90.70.10">
    <property type="entry name" value="Cysteine proteinases"/>
    <property type="match status" value="1"/>
</dbReference>
<dbReference type="Gene3D" id="6.10.140.2220">
    <property type="match status" value="1"/>
</dbReference>
<dbReference type="PANTHER" id="PTHR24006:SF758">
    <property type="entry name" value="UBIQUITIN CARBOXYL-TERMINAL HYDROLASE 36"/>
    <property type="match status" value="1"/>
</dbReference>
<feature type="domain" description="MYND-type" evidence="15">
    <location>
        <begin position="11"/>
        <end position="48"/>
    </location>
</feature>
<dbReference type="Pfam" id="PF02810">
    <property type="entry name" value="SEC-C"/>
    <property type="match status" value="1"/>
</dbReference>
<feature type="domain" description="A20-type" evidence="16">
    <location>
        <begin position="560"/>
        <end position="594"/>
    </location>
</feature>